<keyword evidence="1" id="KW-0812">Transmembrane</keyword>
<evidence type="ECO:0000313" key="2">
    <source>
        <dbReference type="EMBL" id="GAV70178.1"/>
    </source>
</evidence>
<protein>
    <submittedName>
        <fullName evidence="2">Uncharacterized protein</fullName>
    </submittedName>
</protein>
<proteinExistence type="predicted"/>
<evidence type="ECO:0000256" key="1">
    <source>
        <dbReference type="SAM" id="Phobius"/>
    </source>
</evidence>
<reference evidence="3" key="1">
    <citation type="submission" date="2016-04" db="EMBL/GenBank/DDBJ databases">
        <title>Cephalotus genome sequencing.</title>
        <authorList>
            <person name="Fukushima K."/>
            <person name="Hasebe M."/>
            <person name="Fang X."/>
        </authorList>
    </citation>
    <scope>NUCLEOTIDE SEQUENCE [LARGE SCALE GENOMIC DNA]</scope>
    <source>
        <strain evidence="3">cv. St1</strain>
    </source>
</reference>
<keyword evidence="1" id="KW-0472">Membrane</keyword>
<organism evidence="2 3">
    <name type="scientific">Cephalotus follicularis</name>
    <name type="common">Albany pitcher plant</name>
    <dbReference type="NCBI Taxonomy" id="3775"/>
    <lineage>
        <taxon>Eukaryota</taxon>
        <taxon>Viridiplantae</taxon>
        <taxon>Streptophyta</taxon>
        <taxon>Embryophyta</taxon>
        <taxon>Tracheophyta</taxon>
        <taxon>Spermatophyta</taxon>
        <taxon>Magnoliopsida</taxon>
        <taxon>eudicotyledons</taxon>
        <taxon>Gunneridae</taxon>
        <taxon>Pentapetalae</taxon>
        <taxon>rosids</taxon>
        <taxon>fabids</taxon>
        <taxon>Oxalidales</taxon>
        <taxon>Cephalotaceae</taxon>
        <taxon>Cephalotus</taxon>
    </lineage>
</organism>
<gene>
    <name evidence="2" type="ORF">CFOL_v3_13676</name>
</gene>
<accession>A0A1Q3BQK4</accession>
<feature type="transmembrane region" description="Helical" evidence="1">
    <location>
        <begin position="100"/>
        <end position="122"/>
    </location>
</feature>
<keyword evidence="3" id="KW-1185">Reference proteome</keyword>
<name>A0A1Q3BQK4_CEPFO</name>
<dbReference type="Proteomes" id="UP000187406">
    <property type="component" value="Unassembled WGS sequence"/>
</dbReference>
<keyword evidence="1" id="KW-1133">Transmembrane helix</keyword>
<dbReference type="EMBL" id="BDDD01000789">
    <property type="protein sequence ID" value="GAV70178.1"/>
    <property type="molecule type" value="Genomic_DNA"/>
</dbReference>
<evidence type="ECO:0000313" key="3">
    <source>
        <dbReference type="Proteomes" id="UP000187406"/>
    </source>
</evidence>
<dbReference type="AlphaFoldDB" id="A0A1Q3BQK4"/>
<sequence>MFQAEIGLLFTIPVLRSIVTFSIKAWIRSILSKVCSTGNMFGATITIAFPSSSSQAFTACKLLNPGTLNHLIWDSSLAERGMMPSLGVLVGSVPTGDPPLIISMGFMPICMSVKIAYFLVIAKSWMKDGRTMDKMGTSHFLFPLASKWK</sequence>
<comment type="caution">
    <text evidence="2">The sequence shown here is derived from an EMBL/GenBank/DDBJ whole genome shotgun (WGS) entry which is preliminary data.</text>
</comment>
<dbReference type="OrthoDB" id="1826616at2759"/>
<dbReference type="InParanoid" id="A0A1Q3BQK4"/>